<keyword evidence="1" id="KW-0812">Transmembrane</keyword>
<evidence type="ECO:0008006" key="4">
    <source>
        <dbReference type="Google" id="ProtNLM"/>
    </source>
</evidence>
<sequence>MARRAIILVPGFGHKEHNQARDRLVRALQNYTTGWRVEQTDDGAGPGNGATGLHATCRCGGATQEIDVYEAYWGDLLPDWSNESPWARFKRGYMLIRYWLTGGVGGWISRREAPPNTAWAMLLAAVALVLWWIVVGIFVLQAIESGVIAIPESLASIAWVQTAWTTLTGWTGTVLGSVFVVLLLWVWSLGWLERFANISAYTKAYLRDEVFGDDDVGLRAKAKRRVLDVLDRAAGITGEGSYDEIYVVGHSLGGAIAADALSESGDVLAHTVLFTWGSALGLLVQQEPMVEVRIATFYTAAPPVQGWIDVVLPWDMMGSQVPVPRCFDDASEPGRRHPPKFPDAVRPRLPRGMHPFEVVRVHEAYYRCEAALLMLVAPESTLPRRAAQAAVSAAPPAPKGRPA</sequence>
<feature type="transmembrane region" description="Helical" evidence="1">
    <location>
        <begin position="118"/>
        <end position="143"/>
    </location>
</feature>
<protein>
    <recommendedName>
        <fullName evidence="4">Alpha/beta hydrolase family protein</fullName>
    </recommendedName>
</protein>
<dbReference type="EMBL" id="FNAV01000016">
    <property type="protein sequence ID" value="SDF28557.1"/>
    <property type="molecule type" value="Genomic_DNA"/>
</dbReference>
<dbReference type="RefSeq" id="WP_089962782.1">
    <property type="nucleotide sequence ID" value="NZ_FNAV01000016.1"/>
</dbReference>
<keyword evidence="3" id="KW-1185">Reference proteome</keyword>
<keyword evidence="1" id="KW-0472">Membrane</keyword>
<proteinExistence type="predicted"/>
<keyword evidence="1" id="KW-1133">Transmembrane helix</keyword>
<organism evidence="2 3">
    <name type="scientific">Salipiger thiooxidans</name>
    <dbReference type="NCBI Taxonomy" id="282683"/>
    <lineage>
        <taxon>Bacteria</taxon>
        <taxon>Pseudomonadati</taxon>
        <taxon>Pseudomonadota</taxon>
        <taxon>Alphaproteobacteria</taxon>
        <taxon>Rhodobacterales</taxon>
        <taxon>Roseobacteraceae</taxon>
        <taxon>Salipiger</taxon>
    </lineage>
</organism>
<dbReference type="Proteomes" id="UP000198994">
    <property type="component" value="Unassembled WGS sequence"/>
</dbReference>
<gene>
    <name evidence="2" type="ORF">SAMN04488105_11659</name>
</gene>
<dbReference type="Gene3D" id="3.40.50.1820">
    <property type="entry name" value="alpha/beta hydrolase"/>
    <property type="match status" value="1"/>
</dbReference>
<dbReference type="OrthoDB" id="453176at2"/>
<accession>A0A1G7JUA6</accession>
<evidence type="ECO:0000313" key="3">
    <source>
        <dbReference type="Proteomes" id="UP000198994"/>
    </source>
</evidence>
<evidence type="ECO:0000313" key="2">
    <source>
        <dbReference type="EMBL" id="SDF28557.1"/>
    </source>
</evidence>
<name>A0A1G7JUA6_9RHOB</name>
<dbReference type="InterPro" id="IPR029058">
    <property type="entry name" value="AB_hydrolase_fold"/>
</dbReference>
<reference evidence="3" key="1">
    <citation type="submission" date="2016-10" db="EMBL/GenBank/DDBJ databases">
        <authorList>
            <person name="Varghese N."/>
            <person name="Submissions S."/>
        </authorList>
    </citation>
    <scope>NUCLEOTIDE SEQUENCE [LARGE SCALE GENOMIC DNA]</scope>
    <source>
        <strain evidence="3">DSM 10146</strain>
    </source>
</reference>
<evidence type="ECO:0000256" key="1">
    <source>
        <dbReference type="SAM" id="Phobius"/>
    </source>
</evidence>
<dbReference type="AlphaFoldDB" id="A0A1G7JUA6"/>
<dbReference type="SUPFAM" id="SSF53474">
    <property type="entry name" value="alpha/beta-Hydrolases"/>
    <property type="match status" value="2"/>
</dbReference>
<feature type="transmembrane region" description="Helical" evidence="1">
    <location>
        <begin position="163"/>
        <end position="187"/>
    </location>
</feature>